<keyword evidence="6 19" id="KW-0547">Nucleotide-binding</keyword>
<evidence type="ECO:0000313" key="25">
    <source>
        <dbReference type="Proteomes" id="UP000093309"/>
    </source>
</evidence>
<dbReference type="GO" id="GO:0008765">
    <property type="term" value="F:UDP-N-acetylmuramoylalanyl-D-glutamate-2,6-diaminopimelate ligase activity"/>
    <property type="evidence" value="ECO:0007669"/>
    <property type="project" value="UniProtKB-UniRule"/>
</dbReference>
<evidence type="ECO:0000256" key="9">
    <source>
        <dbReference type="ARBA" id="ARBA00022984"/>
    </source>
</evidence>
<reference evidence="25" key="1">
    <citation type="submission" date="2016-05" db="EMBL/GenBank/DDBJ databases">
        <title>Paenibacillus oryzae. sp. nov., isolated from the rice root.</title>
        <authorList>
            <person name="Zhang J."/>
            <person name="Zhang X."/>
        </authorList>
    </citation>
    <scope>NUCLEOTIDE SEQUENCE [LARGE SCALE GENOMIC DNA]</scope>
    <source>
        <strain evidence="25">KCTC13222</strain>
    </source>
</reference>
<feature type="binding site" evidence="19">
    <location>
        <begin position="108"/>
        <end position="114"/>
    </location>
    <ligand>
        <name>ATP</name>
        <dbReference type="ChEBI" id="CHEBI:30616"/>
    </ligand>
</feature>
<dbReference type="AlphaFoldDB" id="A0A1C1A931"/>
<evidence type="ECO:0000256" key="4">
    <source>
        <dbReference type="ARBA" id="ARBA00022598"/>
    </source>
</evidence>
<keyword evidence="4 19" id="KW-0436">Ligase</keyword>
<organism evidence="24 25">
    <name type="scientific">Paenibacillus pectinilyticus</name>
    <dbReference type="NCBI Taxonomy" id="512399"/>
    <lineage>
        <taxon>Bacteria</taxon>
        <taxon>Bacillati</taxon>
        <taxon>Bacillota</taxon>
        <taxon>Bacilli</taxon>
        <taxon>Bacillales</taxon>
        <taxon>Paenibacillaceae</taxon>
        <taxon>Paenibacillus</taxon>
    </lineage>
</organism>
<feature type="binding site" evidence="19">
    <location>
        <position position="186"/>
    </location>
    <ligand>
        <name>UDP-N-acetyl-alpha-D-muramoyl-L-alanyl-D-glutamate</name>
        <dbReference type="ChEBI" id="CHEBI:83900"/>
    </ligand>
</feature>
<dbReference type="SUPFAM" id="SSF53244">
    <property type="entry name" value="MurD-like peptide ligases, peptide-binding domain"/>
    <property type="match status" value="1"/>
</dbReference>
<evidence type="ECO:0000256" key="6">
    <source>
        <dbReference type="ARBA" id="ARBA00022741"/>
    </source>
</evidence>
<keyword evidence="3 19" id="KW-0963">Cytoplasm</keyword>
<comment type="cofactor">
    <cofactor evidence="19">
        <name>Mg(2+)</name>
        <dbReference type="ChEBI" id="CHEBI:18420"/>
    </cofactor>
</comment>
<dbReference type="Pfam" id="PF08245">
    <property type="entry name" value="Mur_ligase_M"/>
    <property type="match status" value="1"/>
</dbReference>
<proteinExistence type="inferred from homology"/>
<dbReference type="GO" id="GO:0009252">
    <property type="term" value="P:peptidoglycan biosynthetic process"/>
    <property type="evidence" value="ECO:0007669"/>
    <property type="project" value="UniProtKB-UniRule"/>
</dbReference>
<evidence type="ECO:0000256" key="13">
    <source>
        <dbReference type="ARBA" id="ARBA00056782"/>
    </source>
</evidence>
<evidence type="ECO:0000259" key="23">
    <source>
        <dbReference type="Pfam" id="PF08245"/>
    </source>
</evidence>
<dbReference type="NCBIfam" id="NF001126">
    <property type="entry name" value="PRK00139.1-4"/>
    <property type="match status" value="1"/>
</dbReference>
<dbReference type="InterPro" id="IPR005761">
    <property type="entry name" value="UDP-N-AcMur-Glu-dNH2Pim_ligase"/>
</dbReference>
<dbReference type="OrthoDB" id="9800958at2"/>
<dbReference type="Pfam" id="PF01225">
    <property type="entry name" value="Mur_ligase"/>
    <property type="match status" value="1"/>
</dbReference>
<evidence type="ECO:0000259" key="22">
    <source>
        <dbReference type="Pfam" id="PF02875"/>
    </source>
</evidence>
<dbReference type="InterPro" id="IPR035911">
    <property type="entry name" value="MurE/MurF_N"/>
</dbReference>
<keyword evidence="19" id="KW-0460">Magnesium</keyword>
<evidence type="ECO:0000256" key="2">
    <source>
        <dbReference type="ARBA" id="ARBA00005898"/>
    </source>
</evidence>
<feature type="binding site" evidence="19">
    <location>
        <position position="178"/>
    </location>
    <ligand>
        <name>UDP-N-acetyl-alpha-D-muramoyl-L-alanyl-D-glutamate</name>
        <dbReference type="ChEBI" id="CHEBI:83900"/>
    </ligand>
</feature>
<feature type="binding site" evidence="19">
    <location>
        <position position="386"/>
    </location>
    <ligand>
        <name>meso-2,6-diaminopimelate</name>
        <dbReference type="ChEBI" id="CHEBI:57791"/>
    </ligand>
</feature>
<evidence type="ECO:0000256" key="15">
    <source>
        <dbReference type="ARBA" id="ARBA00072883"/>
    </source>
</evidence>
<evidence type="ECO:0000256" key="17">
    <source>
        <dbReference type="ARBA" id="ARBA00076158"/>
    </source>
</evidence>
<evidence type="ECO:0000256" key="10">
    <source>
        <dbReference type="ARBA" id="ARBA00023306"/>
    </source>
</evidence>
<comment type="catalytic activity">
    <reaction evidence="12 19">
        <text>UDP-N-acetyl-alpha-D-muramoyl-L-alanyl-D-glutamate + meso-2,6-diaminopimelate + ATP = UDP-N-acetyl-alpha-D-muramoyl-L-alanyl-gamma-D-glutamyl-meso-2,6-diaminopimelate + ADP + phosphate + H(+)</text>
        <dbReference type="Rhea" id="RHEA:23676"/>
        <dbReference type="ChEBI" id="CHEBI:15378"/>
        <dbReference type="ChEBI" id="CHEBI:30616"/>
        <dbReference type="ChEBI" id="CHEBI:43474"/>
        <dbReference type="ChEBI" id="CHEBI:57791"/>
        <dbReference type="ChEBI" id="CHEBI:83900"/>
        <dbReference type="ChEBI" id="CHEBI:83905"/>
        <dbReference type="ChEBI" id="CHEBI:456216"/>
        <dbReference type="EC" id="6.3.2.13"/>
    </reaction>
</comment>
<feature type="domain" description="Mur ligase central" evidence="23">
    <location>
        <begin position="106"/>
        <end position="315"/>
    </location>
</feature>
<keyword evidence="9 19" id="KW-0573">Peptidoglycan synthesis</keyword>
<dbReference type="Gene3D" id="3.90.190.20">
    <property type="entry name" value="Mur ligase, C-terminal domain"/>
    <property type="match status" value="1"/>
</dbReference>
<evidence type="ECO:0000259" key="21">
    <source>
        <dbReference type="Pfam" id="PF01225"/>
    </source>
</evidence>
<dbReference type="PROSITE" id="PS01011">
    <property type="entry name" value="FOLYLPOLYGLU_SYNT_1"/>
    <property type="match status" value="1"/>
</dbReference>
<feature type="short sequence motif" description="Meso-diaminopimelate recognition motif" evidence="19">
    <location>
        <begin position="410"/>
        <end position="413"/>
    </location>
</feature>
<keyword evidence="25" id="KW-1185">Reference proteome</keyword>
<dbReference type="NCBIfam" id="NF001124">
    <property type="entry name" value="PRK00139.1-2"/>
    <property type="match status" value="1"/>
</dbReference>
<dbReference type="SUPFAM" id="SSF63418">
    <property type="entry name" value="MurE/MurF N-terminal domain"/>
    <property type="match status" value="1"/>
</dbReference>
<dbReference type="EMBL" id="LYPC01000002">
    <property type="protein sequence ID" value="OCT17100.1"/>
    <property type="molecule type" value="Genomic_DNA"/>
</dbReference>
<dbReference type="InterPro" id="IPR036565">
    <property type="entry name" value="Mur-like_cat_sf"/>
</dbReference>
<comment type="function">
    <text evidence="13 19">Catalyzes the addition of meso-diaminopimelic acid to the nucleotide precursor UDP-N-acetylmuramoyl-L-alanyl-D-glutamate (UMAG) in the biosynthesis of bacterial cell-wall peptidoglycan.</text>
</comment>
<dbReference type="Proteomes" id="UP000093309">
    <property type="component" value="Unassembled WGS sequence"/>
</dbReference>
<name>A0A1C1A931_9BACL</name>
<evidence type="ECO:0000256" key="18">
    <source>
        <dbReference type="ARBA" id="ARBA00081560"/>
    </source>
</evidence>
<feature type="domain" description="Mur ligase C-terminal" evidence="22">
    <location>
        <begin position="337"/>
        <end position="467"/>
    </location>
</feature>
<dbReference type="Gene3D" id="3.40.1390.10">
    <property type="entry name" value="MurE/MurF, N-terminal domain"/>
    <property type="match status" value="1"/>
</dbReference>
<dbReference type="GO" id="GO:0071555">
    <property type="term" value="P:cell wall organization"/>
    <property type="evidence" value="ECO:0007669"/>
    <property type="project" value="UniProtKB-KW"/>
</dbReference>
<dbReference type="STRING" id="512399.A8709_24255"/>
<dbReference type="GO" id="GO:0008360">
    <property type="term" value="P:regulation of cell shape"/>
    <property type="evidence" value="ECO:0007669"/>
    <property type="project" value="UniProtKB-KW"/>
</dbReference>
<dbReference type="FunFam" id="3.90.190.20:FF:000006">
    <property type="entry name" value="UDP-N-acetylmuramoyl-L-alanyl-D-glutamate--2,6-diaminopimelate ligase"/>
    <property type="match status" value="1"/>
</dbReference>
<evidence type="ECO:0000256" key="19">
    <source>
        <dbReference type="HAMAP-Rule" id="MF_00208"/>
    </source>
</evidence>
<dbReference type="NCBIfam" id="TIGR01085">
    <property type="entry name" value="murE"/>
    <property type="match status" value="1"/>
</dbReference>
<evidence type="ECO:0000256" key="5">
    <source>
        <dbReference type="ARBA" id="ARBA00022618"/>
    </source>
</evidence>
<dbReference type="UniPathway" id="UPA00219"/>
<dbReference type="PANTHER" id="PTHR23135">
    <property type="entry name" value="MUR LIGASE FAMILY MEMBER"/>
    <property type="match status" value="1"/>
</dbReference>
<dbReference type="SUPFAM" id="SSF53623">
    <property type="entry name" value="MurD-like peptide ligases, catalytic domain"/>
    <property type="match status" value="1"/>
</dbReference>
<comment type="similarity">
    <text evidence="2 19">Belongs to the MurCDEF family. MurE subfamily.</text>
</comment>
<dbReference type="InterPro" id="IPR000713">
    <property type="entry name" value="Mur_ligase_N"/>
</dbReference>
<evidence type="ECO:0000256" key="12">
    <source>
        <dbReference type="ARBA" id="ARBA00050251"/>
    </source>
</evidence>
<feature type="binding site" evidence="19">
    <location>
        <position position="469"/>
    </location>
    <ligand>
        <name>meso-2,6-diaminopimelate</name>
        <dbReference type="ChEBI" id="CHEBI:57791"/>
    </ligand>
</feature>
<evidence type="ECO:0000256" key="14">
    <source>
        <dbReference type="ARBA" id="ARBA00066633"/>
    </source>
</evidence>
<dbReference type="InterPro" id="IPR004101">
    <property type="entry name" value="Mur_ligase_C"/>
</dbReference>
<dbReference type="InterPro" id="IPR036615">
    <property type="entry name" value="Mur_ligase_C_dom_sf"/>
</dbReference>
<feature type="modified residue" description="N6-carboxylysine" evidence="19">
    <location>
        <position position="218"/>
    </location>
</feature>
<dbReference type="GO" id="GO:0004326">
    <property type="term" value="F:tetrahydrofolylpolyglutamate synthase activity"/>
    <property type="evidence" value="ECO:0007669"/>
    <property type="project" value="InterPro"/>
</dbReference>
<keyword evidence="10 19" id="KW-0131">Cell cycle</keyword>
<accession>A0A1C1A931</accession>
<evidence type="ECO:0000256" key="8">
    <source>
        <dbReference type="ARBA" id="ARBA00022960"/>
    </source>
</evidence>
<dbReference type="HAMAP" id="MF_00208">
    <property type="entry name" value="MurE"/>
    <property type="match status" value="1"/>
</dbReference>
<comment type="pathway">
    <text evidence="1 19 20">Cell wall biogenesis; peptidoglycan biosynthesis.</text>
</comment>
<evidence type="ECO:0000256" key="16">
    <source>
        <dbReference type="ARBA" id="ARBA00075482"/>
    </source>
</evidence>
<evidence type="ECO:0000256" key="7">
    <source>
        <dbReference type="ARBA" id="ARBA00022840"/>
    </source>
</evidence>
<comment type="PTM">
    <text evidence="19">Carboxylation is probably crucial for Mg(2+) binding and, consequently, for the gamma-phosphate positioning of ATP.</text>
</comment>
<dbReference type="Gene3D" id="3.40.1190.10">
    <property type="entry name" value="Mur-like, catalytic domain"/>
    <property type="match status" value="1"/>
</dbReference>
<keyword evidence="7 19" id="KW-0067">ATP-binding</keyword>
<dbReference type="GO" id="GO:0000287">
    <property type="term" value="F:magnesium ion binding"/>
    <property type="evidence" value="ECO:0007669"/>
    <property type="project" value="UniProtKB-UniRule"/>
</dbReference>
<protein>
    <recommendedName>
        <fullName evidence="15 19">UDP-N-acetylmuramoyl-L-alanyl-D-glutamate--2,6-diaminopimelate ligase</fullName>
        <ecNumber evidence="14 19">6.3.2.13</ecNumber>
    </recommendedName>
    <alternativeName>
        <fullName evidence="16 19">Meso-A2pm-adding enzyme</fullName>
    </alternativeName>
    <alternativeName>
        <fullName evidence="17 19">Meso-diaminopimelate-adding enzyme</fullName>
    </alternativeName>
    <alternativeName>
        <fullName evidence="18 19">UDP-MurNAc-L-Ala-D-Glu:meso-diaminopimelate ligase</fullName>
    </alternativeName>
    <alternativeName>
        <fullName evidence="19">UDP-MurNAc-tripeptide synthetase</fullName>
    </alternativeName>
    <alternativeName>
        <fullName evidence="19">UDP-N-acetylmuramyl-tripeptide synthetase</fullName>
    </alternativeName>
</protein>
<keyword evidence="11 19" id="KW-0961">Cell wall biogenesis/degradation</keyword>
<evidence type="ECO:0000256" key="3">
    <source>
        <dbReference type="ARBA" id="ARBA00022490"/>
    </source>
</evidence>
<dbReference type="GO" id="GO:0051301">
    <property type="term" value="P:cell division"/>
    <property type="evidence" value="ECO:0007669"/>
    <property type="project" value="UniProtKB-KW"/>
</dbReference>
<dbReference type="EC" id="6.3.2.13" evidence="14 19"/>
<comment type="subcellular location">
    <subcellularLocation>
        <location evidence="19 20">Cytoplasm</location>
    </subcellularLocation>
</comment>
<dbReference type="Pfam" id="PF02875">
    <property type="entry name" value="Mur_ligase_C"/>
    <property type="match status" value="1"/>
</dbReference>
<dbReference type="PANTHER" id="PTHR23135:SF4">
    <property type="entry name" value="UDP-N-ACETYLMURAMOYL-L-ALANYL-D-GLUTAMATE--2,6-DIAMINOPIMELATE LIGASE MURE HOMOLOG, CHLOROPLASTIC"/>
    <property type="match status" value="1"/>
</dbReference>
<comment type="caution">
    <text evidence="24">The sequence shown here is derived from an EMBL/GenBank/DDBJ whole genome shotgun (WGS) entry which is preliminary data.</text>
</comment>
<feature type="binding site" evidence="19">
    <location>
        <position position="465"/>
    </location>
    <ligand>
        <name>meso-2,6-diaminopimelate</name>
        <dbReference type="ChEBI" id="CHEBI:57791"/>
    </ligand>
</feature>
<feature type="binding site" evidence="19">
    <location>
        <position position="30"/>
    </location>
    <ligand>
        <name>UDP-N-acetyl-alpha-D-muramoyl-L-alanyl-D-glutamate</name>
        <dbReference type="ChEBI" id="CHEBI:83900"/>
    </ligand>
</feature>
<dbReference type="InterPro" id="IPR018109">
    <property type="entry name" value="Folylpolyglutamate_synth_CS"/>
</dbReference>
<keyword evidence="5 19" id="KW-0132">Cell division</keyword>
<keyword evidence="8 19" id="KW-0133">Cell shape</keyword>
<feature type="domain" description="Mur ligase N-terminal catalytic" evidence="21">
    <location>
        <begin position="22"/>
        <end position="72"/>
    </location>
</feature>
<sequence length="496" mass="54301">MKLQELASALLITHIHGDINTEITGIEADSRKIKQGDLFLCIPGLTADGHDYAPKALALGASALVTERVLDLPIPQLVVKDARYAMAALSAHFYGYPSKELKMIGITGTNGKTTSTYLLEKIIADQGFTTGLMGNIHIKIGDTYIENKATNTQEALELQRILRQMADSGTQYVIMEVSSHGLDMGRVKGIQFRSGIFTNLTQDHLDYHKTMDAYAAAKGLLFSRLGNGFSADADSRQYAILNADDEASHTFQKLTAAQVITYGIENECDVRASQIRMSANGTEFELKSFAGDARFHTKLVGKFNVYNALGAIAAALAEGFPLEAIRASLESIAFVDGRMEVVNEGQDYLVLVDYAHTPDGLEKALSTVREFAEGRVITVFGCGGDRDRTKRPIMGKVAARYSDFLYVTSDNPRTENPDAILADIEPGLKEVEYPVHQYVLQADRKKAIQKAIEEAGPKDVILIAGKGHETYQDIMGVKHDFDDRLVAKAAIRGRTQ</sequence>
<evidence type="ECO:0000256" key="20">
    <source>
        <dbReference type="RuleBase" id="RU004135"/>
    </source>
</evidence>
<dbReference type="RefSeq" id="WP_065850352.1">
    <property type="nucleotide sequence ID" value="NZ_LYPC01000002.1"/>
</dbReference>
<gene>
    <name evidence="19" type="primary">murE</name>
    <name evidence="24" type="ORF">A8709_24255</name>
</gene>
<evidence type="ECO:0000256" key="11">
    <source>
        <dbReference type="ARBA" id="ARBA00023316"/>
    </source>
</evidence>
<dbReference type="GO" id="GO:0005524">
    <property type="term" value="F:ATP binding"/>
    <property type="evidence" value="ECO:0007669"/>
    <property type="project" value="UniProtKB-UniRule"/>
</dbReference>
<comment type="caution">
    <text evidence="19">Lacks conserved residue(s) required for the propagation of feature annotation.</text>
</comment>
<feature type="binding site" evidence="19">
    <location>
        <begin position="410"/>
        <end position="413"/>
    </location>
    <ligand>
        <name>meso-2,6-diaminopimelate</name>
        <dbReference type="ChEBI" id="CHEBI:57791"/>
    </ligand>
</feature>
<evidence type="ECO:0000313" key="24">
    <source>
        <dbReference type="EMBL" id="OCT17100.1"/>
    </source>
</evidence>
<dbReference type="InterPro" id="IPR013221">
    <property type="entry name" value="Mur_ligase_cen"/>
</dbReference>
<dbReference type="GO" id="GO:0005737">
    <property type="term" value="C:cytoplasm"/>
    <property type="evidence" value="ECO:0007669"/>
    <property type="project" value="UniProtKB-SubCell"/>
</dbReference>
<evidence type="ECO:0000256" key="1">
    <source>
        <dbReference type="ARBA" id="ARBA00004752"/>
    </source>
</evidence>